<reference evidence="1 2" key="1">
    <citation type="submission" date="2016-07" db="EMBL/GenBank/DDBJ databases">
        <title>Pervasive Adenine N6-methylation of Active Genes in Fungi.</title>
        <authorList>
            <consortium name="DOE Joint Genome Institute"/>
            <person name="Mondo S.J."/>
            <person name="Dannebaum R.O."/>
            <person name="Kuo R.C."/>
            <person name="Labutti K."/>
            <person name="Haridas S."/>
            <person name="Kuo A."/>
            <person name="Salamov A."/>
            <person name="Ahrendt S.R."/>
            <person name="Lipzen A."/>
            <person name="Sullivan W."/>
            <person name="Andreopoulos W.B."/>
            <person name="Clum A."/>
            <person name="Lindquist E."/>
            <person name="Daum C."/>
            <person name="Ramamoorthy G.K."/>
            <person name="Gryganskyi A."/>
            <person name="Culley D."/>
            <person name="Magnuson J.K."/>
            <person name="James T.Y."/>
            <person name="O'Malley M.A."/>
            <person name="Stajich J.E."/>
            <person name="Spatafora J.W."/>
            <person name="Visel A."/>
            <person name="Grigoriev I.V."/>
        </authorList>
    </citation>
    <scope>NUCLEOTIDE SEQUENCE [LARGE SCALE GENOMIC DNA]</scope>
    <source>
        <strain evidence="1 2">68-887.2</strain>
    </source>
</reference>
<proteinExistence type="predicted"/>
<comment type="caution">
    <text evidence="1">The sequence shown here is derived from an EMBL/GenBank/DDBJ whole genome shotgun (WGS) entry which is preliminary data.</text>
</comment>
<evidence type="ECO:0000313" key="2">
    <source>
        <dbReference type="Proteomes" id="UP000193986"/>
    </source>
</evidence>
<dbReference type="AlphaFoldDB" id="A0A1Y2B196"/>
<protein>
    <submittedName>
        <fullName evidence="1">Uncharacterized protein</fullName>
    </submittedName>
</protein>
<name>A0A1Y2B196_9TREE</name>
<dbReference type="EMBL" id="MCFC01000031">
    <property type="protein sequence ID" value="ORY28506.1"/>
    <property type="molecule type" value="Genomic_DNA"/>
</dbReference>
<accession>A0A1Y2B196</accession>
<keyword evidence="2" id="KW-1185">Reference proteome</keyword>
<organism evidence="1 2">
    <name type="scientific">Naematelia encephala</name>
    <dbReference type="NCBI Taxonomy" id="71784"/>
    <lineage>
        <taxon>Eukaryota</taxon>
        <taxon>Fungi</taxon>
        <taxon>Dikarya</taxon>
        <taxon>Basidiomycota</taxon>
        <taxon>Agaricomycotina</taxon>
        <taxon>Tremellomycetes</taxon>
        <taxon>Tremellales</taxon>
        <taxon>Naemateliaceae</taxon>
        <taxon>Naematelia</taxon>
    </lineage>
</organism>
<gene>
    <name evidence="1" type="ORF">BCR39DRAFT_559525</name>
</gene>
<dbReference type="Proteomes" id="UP000193986">
    <property type="component" value="Unassembled WGS sequence"/>
</dbReference>
<dbReference type="OrthoDB" id="2562093at2759"/>
<sequence>MARPLPILAESIPYSLDEVLSKIRETIERATDPFPTSMPDYELYMKVREWGQNPQYCAVIQGVLKARLGLPFPYNHKAVMLLQALPISSHIALLDQLKPLTSDETPKDLITHLATEIHSNAAAEKSKGEQQAGAKDTQWKWDVWCEHYGKPDSDWQPLPTGPEPEWGLWAIYPVDRDTWWALPKEGEDEK</sequence>
<dbReference type="InParanoid" id="A0A1Y2B196"/>
<evidence type="ECO:0000313" key="1">
    <source>
        <dbReference type="EMBL" id="ORY28506.1"/>
    </source>
</evidence>